<proteinExistence type="inferred from homology"/>
<accession>A0ABQ4S1X1</accession>
<keyword evidence="3" id="KW-0812">Transmembrane</keyword>
<protein>
    <submittedName>
        <fullName evidence="4">Polysialic acid transport protein KpsM</fullName>
    </submittedName>
</protein>
<evidence type="ECO:0000256" key="1">
    <source>
        <dbReference type="ARBA" id="ARBA00007783"/>
    </source>
</evidence>
<keyword evidence="2" id="KW-0813">Transport</keyword>
<organism evidence="4 5">
    <name type="scientific">Methylobacterium iners</name>
    <dbReference type="NCBI Taxonomy" id="418707"/>
    <lineage>
        <taxon>Bacteria</taxon>
        <taxon>Pseudomonadati</taxon>
        <taxon>Pseudomonadota</taxon>
        <taxon>Alphaproteobacteria</taxon>
        <taxon>Hyphomicrobiales</taxon>
        <taxon>Methylobacteriaceae</taxon>
        <taxon>Methylobacterium</taxon>
    </lineage>
</organism>
<feature type="transmembrane region" description="Helical" evidence="3">
    <location>
        <begin position="238"/>
        <end position="260"/>
    </location>
</feature>
<reference evidence="4" key="2">
    <citation type="submission" date="2021-08" db="EMBL/GenBank/DDBJ databases">
        <authorList>
            <person name="Tani A."/>
            <person name="Ola A."/>
            <person name="Ogura Y."/>
            <person name="Katsura K."/>
            <person name="Hayashi T."/>
        </authorList>
    </citation>
    <scope>NUCLEOTIDE SEQUENCE</scope>
    <source>
        <strain evidence="4">DSM 19015</strain>
    </source>
</reference>
<evidence type="ECO:0000256" key="2">
    <source>
        <dbReference type="ARBA" id="ARBA00022448"/>
    </source>
</evidence>
<feature type="transmembrane region" description="Helical" evidence="3">
    <location>
        <begin position="73"/>
        <end position="90"/>
    </location>
</feature>
<dbReference type="EMBL" id="BPQP01000065">
    <property type="protein sequence ID" value="GJD96640.1"/>
    <property type="molecule type" value="Genomic_DNA"/>
</dbReference>
<evidence type="ECO:0000313" key="5">
    <source>
        <dbReference type="Proteomes" id="UP001055125"/>
    </source>
</evidence>
<evidence type="ECO:0000256" key="3">
    <source>
        <dbReference type="SAM" id="Phobius"/>
    </source>
</evidence>
<comment type="caution">
    <text evidence="4">The sequence shown here is derived from an EMBL/GenBank/DDBJ whole genome shotgun (WGS) entry which is preliminary data.</text>
</comment>
<keyword evidence="3" id="KW-0472">Membrane</keyword>
<dbReference type="InterPro" id="IPR000412">
    <property type="entry name" value="ABC_2_transport"/>
</dbReference>
<dbReference type="PRINTS" id="PR00164">
    <property type="entry name" value="ABC2TRNSPORT"/>
</dbReference>
<sequence length="264" mass="29765">MRNERPDVSAKLNKMDGYLQVLRALMLRDMRTRFGGSHIGYGVVVLWPVFHVFLLVGIFVFQKLPSPMSLDTATFIATGAVPCLIFQYISREVMKSVITNKPLTYYPQVKLFDVLIARIIVEIVTGFLALIVVFAVFFAIGIDPLPSDPFVAVSAYTAAIMLGIGLGTINVGIISFFPGWLMGYMLFGIVLYVTSGVMFLPSVFPNEVYEWFKYNPVVQIIEWMRLAYEPSANLTIDYIYIMIWTLGSLSIGLLLERFVVRKRG</sequence>
<keyword evidence="5" id="KW-1185">Reference proteome</keyword>
<dbReference type="Proteomes" id="UP001055125">
    <property type="component" value="Unassembled WGS sequence"/>
</dbReference>
<comment type="similarity">
    <text evidence="1">Belongs to the ABC-2 integral membrane protein family.</text>
</comment>
<feature type="transmembrane region" description="Helical" evidence="3">
    <location>
        <begin position="39"/>
        <end position="61"/>
    </location>
</feature>
<keyword evidence="3" id="KW-1133">Transmembrane helix</keyword>
<gene>
    <name evidence="4" type="primary">kpsM</name>
    <name evidence="4" type="ORF">OCOJLMKI_3863</name>
</gene>
<dbReference type="PANTHER" id="PTHR30413:SF10">
    <property type="entry name" value="CAPSULE POLYSACCHARIDE EXPORT INNER-MEMBRANE PROTEIN CTRC"/>
    <property type="match status" value="1"/>
</dbReference>
<name>A0ABQ4S1X1_9HYPH</name>
<feature type="transmembrane region" description="Helical" evidence="3">
    <location>
        <begin position="111"/>
        <end position="142"/>
    </location>
</feature>
<dbReference type="PANTHER" id="PTHR30413">
    <property type="entry name" value="INNER MEMBRANE TRANSPORT PERMEASE"/>
    <property type="match status" value="1"/>
</dbReference>
<feature type="transmembrane region" description="Helical" evidence="3">
    <location>
        <begin position="184"/>
        <end position="204"/>
    </location>
</feature>
<feature type="transmembrane region" description="Helical" evidence="3">
    <location>
        <begin position="154"/>
        <end position="177"/>
    </location>
</feature>
<dbReference type="RefSeq" id="WP_238245733.1">
    <property type="nucleotide sequence ID" value="NZ_BPQP01000065.1"/>
</dbReference>
<evidence type="ECO:0000313" key="4">
    <source>
        <dbReference type="EMBL" id="GJD96640.1"/>
    </source>
</evidence>
<reference evidence="4" key="1">
    <citation type="journal article" date="2021" name="Front. Microbiol.">
        <title>Comprehensive Comparative Genomics and Phenotyping of Methylobacterium Species.</title>
        <authorList>
            <person name="Alessa O."/>
            <person name="Ogura Y."/>
            <person name="Fujitani Y."/>
            <person name="Takami H."/>
            <person name="Hayashi T."/>
            <person name="Sahin N."/>
            <person name="Tani A."/>
        </authorList>
    </citation>
    <scope>NUCLEOTIDE SEQUENCE</scope>
    <source>
        <strain evidence="4">DSM 19015</strain>
    </source>
</reference>